<feature type="domain" description="Transposase IS4-like" evidence="1">
    <location>
        <begin position="114"/>
        <end position="263"/>
    </location>
</feature>
<dbReference type="PANTHER" id="PTHR30007:SF0">
    <property type="entry name" value="TRANSPOSASE"/>
    <property type="match status" value="1"/>
</dbReference>
<organism evidence="3 4">
    <name type="scientific">Noviherbaspirillum album</name>
    <dbReference type="NCBI Taxonomy" id="3080276"/>
    <lineage>
        <taxon>Bacteria</taxon>
        <taxon>Pseudomonadati</taxon>
        <taxon>Pseudomonadota</taxon>
        <taxon>Betaproteobacteria</taxon>
        <taxon>Burkholderiales</taxon>
        <taxon>Oxalobacteraceae</taxon>
        <taxon>Noviherbaspirillum</taxon>
    </lineage>
</organism>
<dbReference type="PANTHER" id="PTHR30007">
    <property type="entry name" value="PHP DOMAIN PROTEIN"/>
    <property type="match status" value="1"/>
</dbReference>
<comment type="caution">
    <text evidence="3">The sequence shown here is derived from an EMBL/GenBank/DDBJ whole genome shotgun (WGS) entry which is preliminary data.</text>
</comment>
<accession>A0ABU6JGY7</accession>
<sequence length="275" mass="32588">MWTEPHRARQVRQERKVKRYPSDLSDQEWQAIEPLLPSPARTGRRRITDLREVLNAIRYLVRSGCEWRMLPVHFPPWQTVYWWFRRFVKRLLFKVIHDVALMLDRQNQNRQEHPSAAVIDSQTVKAPGRAARGYDANKKIKGRKRHVAVDSDGRLLMVSLTPADMADSTGAEWVLVALKKRWPWVKHLFADAAYDRRRLLDEATMLGFVVEVVRKLANQHAFIPLSRRWVVERSFGWMMQWRRLVRDYEGRIDVSSEMIYVAMGSLLLKRLFENE</sequence>
<dbReference type="InterPro" id="IPR025161">
    <property type="entry name" value="IS402-like_dom"/>
</dbReference>
<evidence type="ECO:0000259" key="1">
    <source>
        <dbReference type="Pfam" id="PF01609"/>
    </source>
</evidence>
<protein>
    <submittedName>
        <fullName evidence="3">IS5 family transposase</fullName>
    </submittedName>
</protein>
<gene>
    <name evidence="3" type="ORF">RY831_26880</name>
</gene>
<dbReference type="Pfam" id="PF13340">
    <property type="entry name" value="DUF4096"/>
    <property type="match status" value="1"/>
</dbReference>
<keyword evidence="4" id="KW-1185">Reference proteome</keyword>
<feature type="domain" description="Insertion element IS402-like" evidence="2">
    <location>
        <begin position="24"/>
        <end position="97"/>
    </location>
</feature>
<evidence type="ECO:0000313" key="3">
    <source>
        <dbReference type="EMBL" id="MEC4722790.1"/>
    </source>
</evidence>
<dbReference type="InterPro" id="IPR002559">
    <property type="entry name" value="Transposase_11"/>
</dbReference>
<dbReference type="Pfam" id="PF01609">
    <property type="entry name" value="DDE_Tnp_1"/>
    <property type="match status" value="1"/>
</dbReference>
<proteinExistence type="predicted"/>
<dbReference type="RefSeq" id="WP_326509448.1">
    <property type="nucleotide sequence ID" value="NZ_JAWIIV010000036.1"/>
</dbReference>
<dbReference type="NCBIfam" id="NF033580">
    <property type="entry name" value="transpos_IS5_3"/>
    <property type="match status" value="1"/>
</dbReference>
<reference evidence="3 4" key="1">
    <citation type="submission" date="2023-10" db="EMBL/GenBank/DDBJ databases">
        <title>Noviherbaspirillum sp. CPCC 100848 genome assembly.</title>
        <authorList>
            <person name="Li X.Y."/>
            <person name="Fang X.M."/>
        </authorList>
    </citation>
    <scope>NUCLEOTIDE SEQUENCE [LARGE SCALE GENOMIC DNA]</scope>
    <source>
        <strain evidence="3 4">CPCC 100848</strain>
    </source>
</reference>
<dbReference type="EMBL" id="JAWIIV010000036">
    <property type="protein sequence ID" value="MEC4722790.1"/>
    <property type="molecule type" value="Genomic_DNA"/>
</dbReference>
<evidence type="ECO:0000259" key="2">
    <source>
        <dbReference type="Pfam" id="PF13340"/>
    </source>
</evidence>
<evidence type="ECO:0000313" key="4">
    <source>
        <dbReference type="Proteomes" id="UP001352263"/>
    </source>
</evidence>
<dbReference type="Proteomes" id="UP001352263">
    <property type="component" value="Unassembled WGS sequence"/>
</dbReference>
<name>A0ABU6JGY7_9BURK</name>